<dbReference type="RefSeq" id="WP_014029900.1">
    <property type="nucleotide sequence ID" value="NC_015942.1"/>
</dbReference>
<evidence type="ECO:0000313" key="2">
    <source>
        <dbReference type="Proteomes" id="UP000009220"/>
    </source>
</evidence>
<proteinExistence type="predicted"/>
<dbReference type="AlphaFoldDB" id="G0JQL2"/>
<organism evidence="1 2">
    <name type="scientific">Acidithiobacillus ferrivorans SS3</name>
    <dbReference type="NCBI Taxonomy" id="743299"/>
    <lineage>
        <taxon>Bacteria</taxon>
        <taxon>Pseudomonadati</taxon>
        <taxon>Pseudomonadota</taxon>
        <taxon>Acidithiobacillia</taxon>
        <taxon>Acidithiobacillales</taxon>
        <taxon>Acidithiobacillaceae</taxon>
        <taxon>Acidithiobacillus</taxon>
    </lineage>
</organism>
<evidence type="ECO:0000313" key="1">
    <source>
        <dbReference type="EMBL" id="AEM48651.1"/>
    </source>
</evidence>
<dbReference type="Proteomes" id="UP000009220">
    <property type="component" value="Chromosome"/>
</dbReference>
<dbReference type="KEGG" id="afi:Acife_2563"/>
<protein>
    <submittedName>
        <fullName evidence="1">Uncharacterized protein</fullName>
    </submittedName>
</protein>
<dbReference type="HOGENOM" id="CLU_084980_0_0_6"/>
<name>G0JQL2_9PROT</name>
<sequence length="285" mass="33531">MRMIGFDKRFGLLSQESHLAKNALLSGFELLLKANFFQGKEGYFYSTFFHISIGMERILKLAVVTHYMLSNNYQAPTINQLKEEFGHNIATLYNNCIKLRSSYRGPQQVTMPVLSAEDQALVDFFTEYAMGSRYFNLNEICEAKMNRSPLYKWLDLARSTYEQYTPSQVRQKSAINLMYSMDRKGLTNGFTSHLDEQGHPMMVFDCLHRQYILEKSSPLAIWRLIEILRPIYFLLDCMAHKASEYEVEHGISSMVIPHYEDYFYFLLADRATIRRRKRWLEMFNS</sequence>
<accession>G0JQL2</accession>
<dbReference type="EMBL" id="CP002985">
    <property type="protein sequence ID" value="AEM48651.1"/>
    <property type="molecule type" value="Genomic_DNA"/>
</dbReference>
<dbReference type="eggNOG" id="ENOG5032WD9">
    <property type="taxonomic scope" value="Bacteria"/>
</dbReference>
<reference evidence="1 2" key="1">
    <citation type="journal article" date="2011" name="J. Bacteriol.">
        <title>Draft genome of the psychrotolerant acidophile Acidithiobacillus ferrivorans SS3.</title>
        <authorList>
            <person name="Liljeqvist M."/>
            <person name="Valdes J."/>
            <person name="Holmes D.S."/>
            <person name="Dopson M."/>
        </authorList>
    </citation>
    <scope>NUCLEOTIDE SEQUENCE [LARGE SCALE GENOMIC DNA]</scope>
    <source>
        <strain evidence="1 2">SS3</strain>
    </source>
</reference>
<gene>
    <name evidence="1" type="ORF">Acife_2563</name>
</gene>